<dbReference type="Gramene" id="OB02G17850.1">
    <property type="protein sequence ID" value="OB02G17850.1"/>
    <property type="gene ID" value="OB02G17850"/>
</dbReference>
<reference evidence="2" key="1">
    <citation type="submission" date="2013-04" db="UniProtKB">
        <authorList>
            <consortium name="EnsemblPlants"/>
        </authorList>
    </citation>
    <scope>IDENTIFICATION</scope>
</reference>
<accession>J3LAW8</accession>
<evidence type="ECO:0000256" key="1">
    <source>
        <dbReference type="SAM" id="Phobius"/>
    </source>
</evidence>
<protein>
    <submittedName>
        <fullName evidence="2">Uncharacterized protein</fullName>
    </submittedName>
</protein>
<organism evidence="2">
    <name type="scientific">Oryza brachyantha</name>
    <name type="common">malo sina</name>
    <dbReference type="NCBI Taxonomy" id="4533"/>
    <lineage>
        <taxon>Eukaryota</taxon>
        <taxon>Viridiplantae</taxon>
        <taxon>Streptophyta</taxon>
        <taxon>Embryophyta</taxon>
        <taxon>Tracheophyta</taxon>
        <taxon>Spermatophyta</taxon>
        <taxon>Magnoliopsida</taxon>
        <taxon>Liliopsida</taxon>
        <taxon>Poales</taxon>
        <taxon>Poaceae</taxon>
        <taxon>BOP clade</taxon>
        <taxon>Oryzoideae</taxon>
        <taxon>Oryzeae</taxon>
        <taxon>Oryzinae</taxon>
        <taxon>Oryza</taxon>
    </lineage>
</organism>
<dbReference type="EnsemblPlants" id="OB02G17850.1">
    <property type="protein sequence ID" value="OB02G17850.1"/>
    <property type="gene ID" value="OB02G17850"/>
</dbReference>
<sequence length="76" mass="8774">MIIALGLAVLCIHVDFCSSLFLFVLVVRYADANGVWWLCVGFGRLLRESYLNPCFLGSIFSWLHKILWLSRRILIN</sequence>
<proteinExistence type="predicted"/>
<dbReference type="AlphaFoldDB" id="J3LAW8"/>
<keyword evidence="3" id="KW-1185">Reference proteome</keyword>
<name>J3LAW8_ORYBR</name>
<keyword evidence="1" id="KW-0812">Transmembrane</keyword>
<feature type="transmembrane region" description="Helical" evidence="1">
    <location>
        <begin position="7"/>
        <end position="30"/>
    </location>
</feature>
<keyword evidence="1" id="KW-1133">Transmembrane helix</keyword>
<dbReference type="HOGENOM" id="CLU_2658456_0_0_1"/>
<keyword evidence="1" id="KW-0472">Membrane</keyword>
<dbReference type="Proteomes" id="UP000006038">
    <property type="component" value="Unassembled WGS sequence"/>
</dbReference>
<evidence type="ECO:0000313" key="2">
    <source>
        <dbReference type="EnsemblPlants" id="OB02G17850.1"/>
    </source>
</evidence>
<evidence type="ECO:0000313" key="3">
    <source>
        <dbReference type="Proteomes" id="UP000006038"/>
    </source>
</evidence>